<protein>
    <recommendedName>
        <fullName evidence="3">Flagellar biosynthesis protein</fullName>
    </recommendedName>
</protein>
<name>A0A917JZT3_9BACL</name>
<dbReference type="GO" id="GO:0009306">
    <property type="term" value="P:protein secretion"/>
    <property type="evidence" value="ECO:0007669"/>
    <property type="project" value="InterPro"/>
</dbReference>
<organism evidence="1 2">
    <name type="scientific">Alicyclobacillus cellulosilyticus</name>
    <dbReference type="NCBI Taxonomy" id="1003997"/>
    <lineage>
        <taxon>Bacteria</taxon>
        <taxon>Bacillati</taxon>
        <taxon>Bacillota</taxon>
        <taxon>Bacilli</taxon>
        <taxon>Bacillales</taxon>
        <taxon>Alicyclobacillaceae</taxon>
        <taxon>Alicyclobacillus</taxon>
    </lineage>
</organism>
<sequence>MTPKWRRAVALRYEQSRDAAPRVTAKGAGAVAEAILRAARAADVPIHEDPALVDALMALEVDSVIPPELYPVVAEVLAVVYRAREQDGHRAPG</sequence>
<dbReference type="InterPro" id="IPR006135">
    <property type="entry name" value="T3SS_substrate_exporter"/>
</dbReference>
<keyword evidence="2" id="KW-1185">Reference proteome</keyword>
<gene>
    <name evidence="1" type="ORF">GCM10010885_00540</name>
</gene>
<dbReference type="PANTHER" id="PTHR30531">
    <property type="entry name" value="FLAGELLAR BIOSYNTHETIC PROTEIN FLHB"/>
    <property type="match status" value="1"/>
</dbReference>
<comment type="caution">
    <text evidence="1">The sequence shown here is derived from an EMBL/GenBank/DDBJ whole genome shotgun (WGS) entry which is preliminary data.</text>
</comment>
<dbReference type="InterPro" id="IPR029025">
    <property type="entry name" value="T3SS_substrate_exporter_C"/>
</dbReference>
<evidence type="ECO:0008006" key="3">
    <source>
        <dbReference type="Google" id="ProtNLM"/>
    </source>
</evidence>
<dbReference type="SUPFAM" id="SSF160544">
    <property type="entry name" value="EscU C-terminal domain-like"/>
    <property type="match status" value="1"/>
</dbReference>
<reference evidence="1" key="1">
    <citation type="journal article" date="2014" name="Int. J. Syst. Evol. Microbiol.">
        <title>Complete genome sequence of Corynebacterium casei LMG S-19264T (=DSM 44701T), isolated from a smear-ripened cheese.</title>
        <authorList>
            <consortium name="US DOE Joint Genome Institute (JGI-PGF)"/>
            <person name="Walter F."/>
            <person name="Albersmeier A."/>
            <person name="Kalinowski J."/>
            <person name="Ruckert C."/>
        </authorList>
    </citation>
    <scope>NUCLEOTIDE SEQUENCE</scope>
    <source>
        <strain evidence="1">JCM 18487</strain>
    </source>
</reference>
<dbReference type="RefSeq" id="WP_188880459.1">
    <property type="nucleotide sequence ID" value="NZ_BMOY01000001.1"/>
</dbReference>
<dbReference type="Pfam" id="PF01312">
    <property type="entry name" value="Bac_export_2"/>
    <property type="match status" value="1"/>
</dbReference>
<dbReference type="Proteomes" id="UP000637695">
    <property type="component" value="Unassembled WGS sequence"/>
</dbReference>
<dbReference type="Gene3D" id="3.40.1690.10">
    <property type="entry name" value="secretion proteins EscU"/>
    <property type="match status" value="1"/>
</dbReference>
<dbReference type="AlphaFoldDB" id="A0A917JZT3"/>
<evidence type="ECO:0000313" key="1">
    <source>
        <dbReference type="EMBL" id="GGI94909.1"/>
    </source>
</evidence>
<proteinExistence type="predicted"/>
<dbReference type="EMBL" id="BMOY01000001">
    <property type="protein sequence ID" value="GGI94909.1"/>
    <property type="molecule type" value="Genomic_DNA"/>
</dbReference>
<evidence type="ECO:0000313" key="2">
    <source>
        <dbReference type="Proteomes" id="UP000637695"/>
    </source>
</evidence>
<dbReference type="PANTHER" id="PTHR30531:SF12">
    <property type="entry name" value="FLAGELLAR BIOSYNTHETIC PROTEIN FLHB"/>
    <property type="match status" value="1"/>
</dbReference>
<accession>A0A917JZT3</accession>
<dbReference type="GO" id="GO:0005886">
    <property type="term" value="C:plasma membrane"/>
    <property type="evidence" value="ECO:0007669"/>
    <property type="project" value="TreeGrafter"/>
</dbReference>
<reference evidence="1" key="2">
    <citation type="submission" date="2020-09" db="EMBL/GenBank/DDBJ databases">
        <authorList>
            <person name="Sun Q."/>
            <person name="Ohkuma M."/>
        </authorList>
    </citation>
    <scope>NUCLEOTIDE SEQUENCE</scope>
    <source>
        <strain evidence="1">JCM 18487</strain>
    </source>
</reference>